<dbReference type="AlphaFoldDB" id="A0A3E5BP14"/>
<dbReference type="EMBL" id="QSUL01000002">
    <property type="protein sequence ID" value="RGN39350.1"/>
    <property type="molecule type" value="Genomic_DNA"/>
</dbReference>
<dbReference type="PANTHER" id="PTHR34704:SF1">
    <property type="entry name" value="ATPASE"/>
    <property type="match status" value="1"/>
</dbReference>
<dbReference type="PANTHER" id="PTHR34704">
    <property type="entry name" value="ATPASE"/>
    <property type="match status" value="1"/>
</dbReference>
<feature type="domain" description="DUF234" evidence="1">
    <location>
        <begin position="33"/>
        <end position="90"/>
    </location>
</feature>
<evidence type="ECO:0000259" key="1">
    <source>
        <dbReference type="Pfam" id="PF03008"/>
    </source>
</evidence>
<dbReference type="RefSeq" id="WP_009129538.1">
    <property type="nucleotide sequence ID" value="NZ_CABKRN010000002.1"/>
</dbReference>
<sequence length="108" mass="12707">MGRRRVGKTILLHKSLEGKLKILNVSIYFQRYNVQYSEWIFEKYFRERVVETMNITQVGNCWATKGENEIDLIALNDFEKDGIVAEVKRHPNKISHTVLAERIADLLR</sequence>
<dbReference type="InterPro" id="IPR004256">
    <property type="entry name" value="DUF234"/>
</dbReference>
<organism evidence="2 3">
    <name type="scientific">Bacteroides oleiciplenus</name>
    <dbReference type="NCBI Taxonomy" id="626931"/>
    <lineage>
        <taxon>Bacteria</taxon>
        <taxon>Pseudomonadati</taxon>
        <taxon>Bacteroidota</taxon>
        <taxon>Bacteroidia</taxon>
        <taxon>Bacteroidales</taxon>
        <taxon>Bacteroidaceae</taxon>
        <taxon>Bacteroides</taxon>
    </lineage>
</organism>
<comment type="caution">
    <text evidence="2">The sequence shown here is derived from an EMBL/GenBank/DDBJ whole genome shotgun (WGS) entry which is preliminary data.</text>
</comment>
<reference evidence="2 3" key="1">
    <citation type="submission" date="2018-08" db="EMBL/GenBank/DDBJ databases">
        <title>A genome reference for cultivated species of the human gut microbiota.</title>
        <authorList>
            <person name="Zou Y."/>
            <person name="Xue W."/>
            <person name="Luo G."/>
        </authorList>
    </citation>
    <scope>NUCLEOTIDE SEQUENCE [LARGE SCALE GENOMIC DNA]</scope>
    <source>
        <strain evidence="2 3">OM05-15BH</strain>
    </source>
</reference>
<dbReference type="Pfam" id="PF03008">
    <property type="entry name" value="DUF234"/>
    <property type="match status" value="1"/>
</dbReference>
<dbReference type="Proteomes" id="UP000260983">
    <property type="component" value="Unassembled WGS sequence"/>
</dbReference>
<name>A0A3E5BP14_9BACE</name>
<protein>
    <recommendedName>
        <fullName evidence="1">DUF234 domain-containing protein</fullName>
    </recommendedName>
</protein>
<evidence type="ECO:0000313" key="2">
    <source>
        <dbReference type="EMBL" id="RGN39350.1"/>
    </source>
</evidence>
<evidence type="ECO:0000313" key="3">
    <source>
        <dbReference type="Proteomes" id="UP000260983"/>
    </source>
</evidence>
<proteinExistence type="predicted"/>
<gene>
    <name evidence="2" type="ORF">DXB65_03205</name>
</gene>
<accession>A0A3E5BP14</accession>